<dbReference type="RefSeq" id="WP_174140051.1">
    <property type="nucleotide sequence ID" value="NZ_JABUFE010000023.1"/>
</dbReference>
<gene>
    <name evidence="1" type="ORF">HRQ87_19140</name>
</gene>
<dbReference type="EMBL" id="JABUFE010000023">
    <property type="protein sequence ID" value="NSX56899.1"/>
    <property type="molecule type" value="Genomic_DNA"/>
</dbReference>
<proteinExistence type="predicted"/>
<protein>
    <submittedName>
        <fullName evidence="1">Uncharacterized protein</fullName>
    </submittedName>
</protein>
<keyword evidence="2" id="KW-1185">Reference proteome</keyword>
<comment type="caution">
    <text evidence="1">The sequence shown here is derived from an EMBL/GenBank/DDBJ whole genome shotgun (WGS) entry which is preliminary data.</text>
</comment>
<sequence>MTNDTNTNRPTHTIYQVTGEGEQSYWHRVGAAWANKDGKGLSLKFDAIPLHGRIMIREIGDEAKVAGHSQEIEPAL</sequence>
<evidence type="ECO:0000313" key="2">
    <source>
        <dbReference type="Proteomes" id="UP000777935"/>
    </source>
</evidence>
<accession>A0ABX2IVF4</accession>
<dbReference type="Proteomes" id="UP000777935">
    <property type="component" value="Unassembled WGS sequence"/>
</dbReference>
<evidence type="ECO:0000313" key="1">
    <source>
        <dbReference type="EMBL" id="NSX56899.1"/>
    </source>
</evidence>
<reference evidence="1 2" key="1">
    <citation type="submission" date="2020-06" db="EMBL/GenBank/DDBJ databases">
        <title>Sulfitobacter algicola sp. nov., isolated from green algae.</title>
        <authorList>
            <person name="Wang C."/>
        </authorList>
    </citation>
    <scope>NUCLEOTIDE SEQUENCE [LARGE SCALE GENOMIC DNA]</scope>
    <source>
        <strain evidence="1 2">1151</strain>
    </source>
</reference>
<name>A0ABX2IVF4_9RHOB</name>
<organism evidence="1 2">
    <name type="scientific">Parasulfitobacter algicola</name>
    <dbReference type="NCBI Taxonomy" id="2614809"/>
    <lineage>
        <taxon>Bacteria</taxon>
        <taxon>Pseudomonadati</taxon>
        <taxon>Pseudomonadota</taxon>
        <taxon>Alphaproteobacteria</taxon>
        <taxon>Rhodobacterales</taxon>
        <taxon>Roseobacteraceae</taxon>
        <taxon>Parasulfitobacter</taxon>
    </lineage>
</organism>